<dbReference type="AlphaFoldDB" id="V6Z2I5"/>
<proteinExistence type="predicted"/>
<dbReference type="EMBL" id="ANQC01000116">
    <property type="protein sequence ID" value="ESV55150.1"/>
    <property type="molecule type" value="Genomic_DNA"/>
</dbReference>
<comment type="caution">
    <text evidence="1">The sequence shown here is derived from an EMBL/GenBank/DDBJ whole genome shotgun (WGS) entry which is preliminary data.</text>
</comment>
<evidence type="ECO:0000313" key="2">
    <source>
        <dbReference type="Proteomes" id="UP000018482"/>
    </source>
</evidence>
<organism evidence="1 2">
    <name type="scientific">Streptococcus agalactiae LMG 14747</name>
    <dbReference type="NCBI Taxonomy" id="1154860"/>
    <lineage>
        <taxon>Bacteria</taxon>
        <taxon>Bacillati</taxon>
        <taxon>Bacillota</taxon>
        <taxon>Bacilli</taxon>
        <taxon>Lactobacillales</taxon>
        <taxon>Streptococcaceae</taxon>
        <taxon>Streptococcus</taxon>
    </lineage>
</organism>
<reference evidence="1 2" key="1">
    <citation type="submission" date="2013-05" db="EMBL/GenBank/DDBJ databases">
        <authorList>
            <person name="Richards V.P."/>
            <person name="Durkin S.A.S."/>
            <person name="Kim M."/>
            <person name="Pavinski Bitar P.D."/>
            <person name="Stanhope M.J."/>
            <person name="Town C.D."/>
            <person name="Venter J.C."/>
        </authorList>
    </citation>
    <scope>NUCLEOTIDE SEQUENCE [LARGE SCALE GENOMIC DNA]</scope>
    <source>
        <strain evidence="1 2">LMG 14747</strain>
    </source>
</reference>
<name>V6Z2I5_STRAG</name>
<sequence length="64" mass="7087">MNRLSTLMAVKESYEKTLDIMKESALGVAKLSGDDYQKGFEDGADFIKNIVLGSLDKMIEAVEE</sequence>
<gene>
    <name evidence="1" type="ORF">SAG0136_08010</name>
</gene>
<evidence type="ECO:0000313" key="1">
    <source>
        <dbReference type="EMBL" id="ESV55150.1"/>
    </source>
</evidence>
<protein>
    <submittedName>
        <fullName evidence="1">Uncharacterized protein</fullName>
    </submittedName>
</protein>
<accession>V6Z2I5</accession>
<dbReference type="Proteomes" id="UP000018482">
    <property type="component" value="Unassembled WGS sequence"/>
</dbReference>